<evidence type="ECO:0000313" key="3">
    <source>
        <dbReference type="EMBL" id="CAI2765363.1"/>
    </source>
</evidence>
<dbReference type="RefSeq" id="WP_173968279.1">
    <property type="nucleotide sequence ID" value="NZ_CADCST010000148.1"/>
</dbReference>
<sequence length="142" mass="16083">MDNNSVGAELVLNESARDHLKTARKWVFAISIIGLIVVLFLISSSIYSYISLSRWGSVPTGGGVGYLIGIVFTYVFFLIGVSCFFPFYYLYKFSLYLKMALDVDDSELLEGSFRYLKLHYKSIGILVLVFTLSYLLVFKVIL</sequence>
<accession>A0A9W4TDR3</accession>
<keyword evidence="1" id="KW-0472">Membrane</keyword>
<evidence type="ECO:0000256" key="1">
    <source>
        <dbReference type="SAM" id="Phobius"/>
    </source>
</evidence>
<evidence type="ECO:0000313" key="2">
    <source>
        <dbReference type="EMBL" id="CAA9202841.1"/>
    </source>
</evidence>
<proteinExistence type="predicted"/>
<protein>
    <submittedName>
        <fullName evidence="3">Uncharacterized protein</fullName>
    </submittedName>
</protein>
<dbReference type="Proteomes" id="UP001152749">
    <property type="component" value="Chromosome"/>
</dbReference>
<dbReference type="Proteomes" id="UP000474567">
    <property type="component" value="Unassembled WGS sequence"/>
</dbReference>
<dbReference type="EMBL" id="OX336425">
    <property type="protein sequence ID" value="CAI2765363.1"/>
    <property type="molecule type" value="Genomic_DNA"/>
</dbReference>
<evidence type="ECO:0000313" key="5">
    <source>
        <dbReference type="Proteomes" id="UP001152749"/>
    </source>
</evidence>
<dbReference type="KEGG" id="fcs:TRV642_0285"/>
<keyword evidence="1" id="KW-1133">Transmembrane helix</keyword>
<keyword evidence="4" id="KW-1185">Reference proteome</keyword>
<organism evidence="3 5">
    <name type="scientific">Flavobacterium collinsii</name>
    <dbReference type="NCBI Taxonomy" id="1114861"/>
    <lineage>
        <taxon>Bacteria</taxon>
        <taxon>Pseudomonadati</taxon>
        <taxon>Bacteroidota</taxon>
        <taxon>Flavobacteriia</taxon>
        <taxon>Flavobacteriales</taxon>
        <taxon>Flavobacteriaceae</taxon>
        <taxon>Flavobacterium</taxon>
    </lineage>
</organism>
<feature type="transmembrane region" description="Helical" evidence="1">
    <location>
        <begin position="123"/>
        <end position="141"/>
    </location>
</feature>
<evidence type="ECO:0000313" key="4">
    <source>
        <dbReference type="Proteomes" id="UP000474567"/>
    </source>
</evidence>
<feature type="transmembrane region" description="Helical" evidence="1">
    <location>
        <begin position="26"/>
        <end position="52"/>
    </location>
</feature>
<dbReference type="AlphaFoldDB" id="A0A9W4TDR3"/>
<keyword evidence="1" id="KW-0812">Transmembrane</keyword>
<gene>
    <name evidence="2" type="ORF">FLACOL7796_04485</name>
    <name evidence="3" type="ORF">TRV642_0285</name>
</gene>
<reference evidence="2 4" key="1">
    <citation type="submission" date="2020-02" db="EMBL/GenBank/DDBJ databases">
        <authorList>
            <person name="Criscuolo A."/>
        </authorList>
    </citation>
    <scope>NUCLEOTIDE SEQUENCE [LARGE SCALE GENOMIC DNA]</scope>
    <source>
        <strain evidence="2">CECT7796</strain>
    </source>
</reference>
<name>A0A9W4TDR3_9FLAO</name>
<feature type="transmembrane region" description="Helical" evidence="1">
    <location>
        <begin position="64"/>
        <end position="91"/>
    </location>
</feature>
<dbReference type="EMBL" id="CADCST010000148">
    <property type="protein sequence ID" value="CAA9202841.1"/>
    <property type="molecule type" value="Genomic_DNA"/>
</dbReference>
<reference evidence="3" key="2">
    <citation type="submission" date="2022-09" db="EMBL/GenBank/DDBJ databases">
        <authorList>
            <person name="Duchaud E."/>
        </authorList>
    </citation>
    <scope>NUCLEOTIDE SEQUENCE</scope>
    <source>
        <strain evidence="3">TRV642</strain>
    </source>
</reference>